<dbReference type="EMBL" id="CM015721">
    <property type="protein sequence ID" value="KAF3694567.1"/>
    <property type="molecule type" value="Genomic_DNA"/>
</dbReference>
<accession>A0A6G1PWF0</accession>
<proteinExistence type="predicted"/>
<evidence type="ECO:0000313" key="1">
    <source>
        <dbReference type="EMBL" id="KAF3694567.1"/>
    </source>
</evidence>
<gene>
    <name evidence="1" type="ORF">EXN66_Car010243</name>
</gene>
<protein>
    <submittedName>
        <fullName evidence="1">Uncharacterized protein</fullName>
    </submittedName>
</protein>
<evidence type="ECO:0000313" key="2">
    <source>
        <dbReference type="Proteomes" id="UP000503349"/>
    </source>
</evidence>
<dbReference type="Proteomes" id="UP000503349">
    <property type="component" value="Chromosome 10"/>
</dbReference>
<name>A0A6G1PWF0_CHAAH</name>
<organism evidence="1 2">
    <name type="scientific">Channa argus</name>
    <name type="common">Northern snakehead</name>
    <name type="synonym">Ophicephalus argus</name>
    <dbReference type="NCBI Taxonomy" id="215402"/>
    <lineage>
        <taxon>Eukaryota</taxon>
        <taxon>Metazoa</taxon>
        <taxon>Chordata</taxon>
        <taxon>Craniata</taxon>
        <taxon>Vertebrata</taxon>
        <taxon>Euteleostomi</taxon>
        <taxon>Actinopterygii</taxon>
        <taxon>Neopterygii</taxon>
        <taxon>Teleostei</taxon>
        <taxon>Neoteleostei</taxon>
        <taxon>Acanthomorphata</taxon>
        <taxon>Anabantaria</taxon>
        <taxon>Anabantiformes</taxon>
        <taxon>Channoidei</taxon>
        <taxon>Channidae</taxon>
        <taxon>Channa</taxon>
    </lineage>
</organism>
<keyword evidence="2" id="KW-1185">Reference proteome</keyword>
<reference evidence="2" key="2">
    <citation type="submission" date="2019-02" db="EMBL/GenBank/DDBJ databases">
        <title>Opniocepnalus argus Var Kimnra genome.</title>
        <authorList>
            <person name="Zhou C."/>
            <person name="Xiao S."/>
        </authorList>
    </citation>
    <scope>NUCLEOTIDE SEQUENCE [LARGE SCALE GENOMIC DNA]</scope>
</reference>
<reference evidence="1 2" key="1">
    <citation type="submission" date="2019-02" db="EMBL/GenBank/DDBJ databases">
        <title>Opniocepnalus argus genome.</title>
        <authorList>
            <person name="Zhou C."/>
            <person name="Xiao S."/>
        </authorList>
    </citation>
    <scope>NUCLEOTIDE SEQUENCE [LARGE SCALE GENOMIC DNA]</scope>
    <source>
        <strain evidence="1">OARG1902GOOAL</strain>
        <tissue evidence="1">Muscle</tissue>
    </source>
</reference>
<dbReference type="AlphaFoldDB" id="A0A6G1PWF0"/>
<sequence>MGHRAHSNSNVRATQNLTLIHQKKFGIELLCRFVVAKTIKLKHTHGAFSTSDSKTRPDTLLI</sequence>